<gene>
    <name evidence="18" type="ORF">ACFPJ6_07525</name>
</gene>
<dbReference type="InterPro" id="IPR014016">
    <property type="entry name" value="UvrD-like_ATP-bd"/>
</dbReference>
<feature type="domain" description="UvrD-like helicase ATP-binding" evidence="16">
    <location>
        <begin position="9"/>
        <end position="319"/>
    </location>
</feature>
<dbReference type="InterPro" id="IPR014017">
    <property type="entry name" value="DNA_helicase_UvrD-like_C"/>
</dbReference>
<evidence type="ECO:0000256" key="4">
    <source>
        <dbReference type="ARBA" id="ARBA00022763"/>
    </source>
</evidence>
<dbReference type="EMBL" id="JBHSLD010000007">
    <property type="protein sequence ID" value="MFC5380634.1"/>
    <property type="molecule type" value="Genomic_DNA"/>
</dbReference>
<keyword evidence="5 15" id="KW-0378">Hydrolase</keyword>
<keyword evidence="7" id="KW-0269">Exonuclease</keyword>
<evidence type="ECO:0000313" key="18">
    <source>
        <dbReference type="EMBL" id="MFC5380634.1"/>
    </source>
</evidence>
<evidence type="ECO:0000256" key="14">
    <source>
        <dbReference type="ARBA" id="ARBA00048988"/>
    </source>
</evidence>
<evidence type="ECO:0000256" key="8">
    <source>
        <dbReference type="ARBA" id="ARBA00022840"/>
    </source>
</evidence>
<dbReference type="InterPro" id="IPR038726">
    <property type="entry name" value="PDDEXK_AddAB-type"/>
</dbReference>
<dbReference type="SUPFAM" id="SSF52540">
    <property type="entry name" value="P-loop containing nucleoside triphosphate hydrolases"/>
    <property type="match status" value="1"/>
</dbReference>
<evidence type="ECO:0000256" key="1">
    <source>
        <dbReference type="ARBA" id="ARBA00009922"/>
    </source>
</evidence>
<dbReference type="Proteomes" id="UP001596122">
    <property type="component" value="Unassembled WGS sequence"/>
</dbReference>
<evidence type="ECO:0000256" key="11">
    <source>
        <dbReference type="ARBA" id="ARBA00023235"/>
    </source>
</evidence>
<evidence type="ECO:0000256" key="7">
    <source>
        <dbReference type="ARBA" id="ARBA00022839"/>
    </source>
</evidence>
<organism evidence="18 19">
    <name type="scientific">Aquipuribacter nitratireducens</name>
    <dbReference type="NCBI Taxonomy" id="650104"/>
    <lineage>
        <taxon>Bacteria</taxon>
        <taxon>Bacillati</taxon>
        <taxon>Actinomycetota</taxon>
        <taxon>Actinomycetes</taxon>
        <taxon>Micrococcales</taxon>
        <taxon>Intrasporangiaceae</taxon>
        <taxon>Aquipuribacter</taxon>
    </lineage>
</organism>
<dbReference type="Pfam" id="PF12705">
    <property type="entry name" value="PDDEXK_1"/>
    <property type="match status" value="1"/>
</dbReference>
<dbReference type="Gene3D" id="1.10.10.160">
    <property type="match status" value="1"/>
</dbReference>
<comment type="similarity">
    <text evidence="1">Belongs to the helicase family. UvrD subfamily.</text>
</comment>
<evidence type="ECO:0000256" key="5">
    <source>
        <dbReference type="ARBA" id="ARBA00022801"/>
    </source>
</evidence>
<feature type="domain" description="UvrD-like helicase C-terminal" evidence="17">
    <location>
        <begin position="331"/>
        <end position="641"/>
    </location>
</feature>
<dbReference type="InterPro" id="IPR000212">
    <property type="entry name" value="DNA_helicase_UvrD/REP"/>
</dbReference>
<protein>
    <recommendedName>
        <fullName evidence="13">DNA 3'-5' helicase</fullName>
        <ecNumber evidence="13">5.6.2.4</ecNumber>
    </recommendedName>
</protein>
<dbReference type="Pfam" id="PF00580">
    <property type="entry name" value="UvrD-helicase"/>
    <property type="match status" value="1"/>
</dbReference>
<dbReference type="InterPro" id="IPR011604">
    <property type="entry name" value="PDDEXK-like_dom_sf"/>
</dbReference>
<keyword evidence="3 15" id="KW-0547">Nucleotide-binding</keyword>
<feature type="binding site" evidence="15">
    <location>
        <begin position="30"/>
        <end position="37"/>
    </location>
    <ligand>
        <name>ATP</name>
        <dbReference type="ChEBI" id="CHEBI:30616"/>
    </ligand>
</feature>
<sequence>MPALPGAPPRALTADQAGLVAARGRQVVLGGAATGRTTALLAWARARLRDHGPQPLVLVPSRRAAGVVRDALEQGVGTSTRGPLARTPQSLAWALLREHAQRTGAPAPRLVTAGELDEVLADLLAGHTDRPGDGLSPVPGPRWPAGLDAAVRGSRRFRDEVRELSARLVEHGHDAAGLARLARAHGRAEWAAAARLLAEVDRVRALRGDGGLDPAATVTAAADLLADPATGLGEAVRASVAHVGVDDAHDLTPAGWSLVRELADLVDDVCVVGDPDATTQAFRGAVPAVLPRVARWLSGPGAPCREARLVTRLGAARAPGRVVDAVVEQLRTGTPAGRPLRVVDPCAATAPPGSAAERPGAVHVAVCLDAADEGHVVAAHLRAARQRTAAPLSWSDMAVVVRGGEQVARLRRALAADDVPVHVPGAATALRDEPVVAVLLEAGEVATDPALLQPDVLERLALGPLVGIDPVRWRRLVRHARTRAAASAGRAVSSQEALAHVCEAVRTRLPAGPGGDDPTVWLPPAVAAPLDRLVRVLRRGAVGAREGAELCLWEVWQAWGAAERWRRRALDGGPGAERADADLDAVVALFDAAAAWADAHPRGDVPAFARHLRGRGVGDDRLLPSRHPDAVTVTTPAGAVGLRWPLVVVAGVQDGAWPDPRLRGSLLGLTDLRAVLAGQEPPAPGGTARHAELRRQARRAVVLDELRLFHVAVSRAAEELVVTAVDDATTRPSDLVELVRRAAGTAPGAGTGAASPEVEPAAGLRPAALVARLRRRLLEADVDDTERAEVARSLARLAAAGVRGADPAEWAWVHDPGHAAHPAAGSGPGRDDAVLVSPSSVGRFLTCPLAWYLDGVGARRASETAQGLGTLVHLALEQVPDGDLERMQAVVDAGWDDLELGDGWVSAHQRTRARGMLERVSRWVAEQRAAGVEVVASEHQVDVLLELPEAGRVRVRGTVDRVERLPDGSVRVVDLKTGSSAVSVQAAAEDPQLELYQLALSEGADRPGPSGGALLLYVGTGTAKAAERVQPRLDDERREAALDRLAGVAAGMGAGRWPATPGERCRTCAVAASCPAVAQGRRLPPPVAPVRGAGDVRE</sequence>
<keyword evidence="19" id="KW-1185">Reference proteome</keyword>
<dbReference type="Gene3D" id="1.10.486.10">
    <property type="entry name" value="PCRA, domain 4"/>
    <property type="match status" value="1"/>
</dbReference>
<proteinExistence type="inferred from homology"/>
<dbReference type="EC" id="5.6.2.4" evidence="13"/>
<evidence type="ECO:0000256" key="13">
    <source>
        <dbReference type="ARBA" id="ARBA00034808"/>
    </source>
</evidence>
<dbReference type="RefSeq" id="WP_340267902.1">
    <property type="nucleotide sequence ID" value="NZ_JBBEOG010000002.1"/>
</dbReference>
<dbReference type="PROSITE" id="PS51217">
    <property type="entry name" value="UVRD_HELICASE_CTER"/>
    <property type="match status" value="1"/>
</dbReference>
<comment type="caution">
    <text evidence="18">The sequence shown here is derived from an EMBL/GenBank/DDBJ whole genome shotgun (WGS) entry which is preliminary data.</text>
</comment>
<keyword evidence="9" id="KW-0238">DNA-binding</keyword>
<dbReference type="Gene3D" id="3.40.50.300">
    <property type="entry name" value="P-loop containing nucleotide triphosphate hydrolases"/>
    <property type="match status" value="2"/>
</dbReference>
<comment type="catalytic activity">
    <reaction evidence="14">
        <text>ATP + H2O = ADP + phosphate + H(+)</text>
        <dbReference type="Rhea" id="RHEA:13065"/>
        <dbReference type="ChEBI" id="CHEBI:15377"/>
        <dbReference type="ChEBI" id="CHEBI:15378"/>
        <dbReference type="ChEBI" id="CHEBI:30616"/>
        <dbReference type="ChEBI" id="CHEBI:43474"/>
        <dbReference type="ChEBI" id="CHEBI:456216"/>
        <dbReference type="EC" id="5.6.2.4"/>
    </reaction>
</comment>
<keyword evidence="4" id="KW-0227">DNA damage</keyword>
<name>A0ABW0GLC1_9MICO</name>
<keyword evidence="6 15" id="KW-0347">Helicase</keyword>
<dbReference type="Gene3D" id="3.90.320.10">
    <property type="match status" value="1"/>
</dbReference>
<evidence type="ECO:0000256" key="10">
    <source>
        <dbReference type="ARBA" id="ARBA00023204"/>
    </source>
</evidence>
<reference evidence="19" key="1">
    <citation type="journal article" date="2019" name="Int. J. Syst. Evol. Microbiol.">
        <title>The Global Catalogue of Microorganisms (GCM) 10K type strain sequencing project: providing services to taxonomists for standard genome sequencing and annotation.</title>
        <authorList>
            <consortium name="The Broad Institute Genomics Platform"/>
            <consortium name="The Broad Institute Genome Sequencing Center for Infectious Disease"/>
            <person name="Wu L."/>
            <person name="Ma J."/>
        </authorList>
    </citation>
    <scope>NUCLEOTIDE SEQUENCE [LARGE SCALE GENOMIC DNA]</scope>
    <source>
        <strain evidence="19">CCUG 43114</strain>
    </source>
</reference>
<evidence type="ECO:0000256" key="2">
    <source>
        <dbReference type="ARBA" id="ARBA00022722"/>
    </source>
</evidence>
<keyword evidence="8 15" id="KW-0067">ATP-binding</keyword>
<dbReference type="InterPro" id="IPR027417">
    <property type="entry name" value="P-loop_NTPase"/>
</dbReference>
<dbReference type="PANTHER" id="PTHR11070">
    <property type="entry name" value="UVRD / RECB / PCRA DNA HELICASE FAMILY MEMBER"/>
    <property type="match status" value="1"/>
</dbReference>
<evidence type="ECO:0000259" key="17">
    <source>
        <dbReference type="PROSITE" id="PS51217"/>
    </source>
</evidence>
<keyword evidence="2" id="KW-0540">Nuclease</keyword>
<accession>A0ABW0GLC1</accession>
<evidence type="ECO:0000256" key="15">
    <source>
        <dbReference type="PROSITE-ProRule" id="PRU00560"/>
    </source>
</evidence>
<comment type="catalytic activity">
    <reaction evidence="12">
        <text>Couples ATP hydrolysis with the unwinding of duplex DNA by translocating in the 3'-5' direction.</text>
        <dbReference type="EC" id="5.6.2.4"/>
    </reaction>
</comment>
<evidence type="ECO:0000256" key="6">
    <source>
        <dbReference type="ARBA" id="ARBA00022806"/>
    </source>
</evidence>
<evidence type="ECO:0000256" key="12">
    <source>
        <dbReference type="ARBA" id="ARBA00034617"/>
    </source>
</evidence>
<evidence type="ECO:0000256" key="9">
    <source>
        <dbReference type="ARBA" id="ARBA00023125"/>
    </source>
</evidence>
<dbReference type="PROSITE" id="PS51198">
    <property type="entry name" value="UVRD_HELICASE_ATP_BIND"/>
    <property type="match status" value="1"/>
</dbReference>
<dbReference type="PANTHER" id="PTHR11070:SF59">
    <property type="entry name" value="DNA 3'-5' HELICASE"/>
    <property type="match status" value="1"/>
</dbReference>
<dbReference type="InterPro" id="IPR013986">
    <property type="entry name" value="DExx_box_DNA_helicase_dom_sf"/>
</dbReference>
<evidence type="ECO:0000313" key="19">
    <source>
        <dbReference type="Proteomes" id="UP001596122"/>
    </source>
</evidence>
<keyword evidence="11" id="KW-0413">Isomerase</keyword>
<evidence type="ECO:0000256" key="3">
    <source>
        <dbReference type="ARBA" id="ARBA00022741"/>
    </source>
</evidence>
<evidence type="ECO:0000259" key="16">
    <source>
        <dbReference type="PROSITE" id="PS51198"/>
    </source>
</evidence>
<keyword evidence="10" id="KW-0234">DNA repair</keyword>